<organism evidence="8 9">
    <name type="scientific">Anaeramoeba flamelloides</name>
    <dbReference type="NCBI Taxonomy" id="1746091"/>
    <lineage>
        <taxon>Eukaryota</taxon>
        <taxon>Metamonada</taxon>
        <taxon>Anaeramoebidae</taxon>
        <taxon>Anaeramoeba</taxon>
    </lineage>
</organism>
<evidence type="ECO:0000313" key="9">
    <source>
        <dbReference type="Proteomes" id="UP001146793"/>
    </source>
</evidence>
<evidence type="ECO:0000256" key="1">
    <source>
        <dbReference type="ARBA" id="ARBA00004141"/>
    </source>
</evidence>
<feature type="transmembrane region" description="Helical" evidence="7">
    <location>
        <begin position="302"/>
        <end position="321"/>
    </location>
</feature>
<evidence type="ECO:0000256" key="4">
    <source>
        <dbReference type="ARBA" id="ARBA00022989"/>
    </source>
</evidence>
<evidence type="ECO:0000256" key="5">
    <source>
        <dbReference type="ARBA" id="ARBA00023136"/>
    </source>
</evidence>
<reference evidence="8" key="1">
    <citation type="submission" date="2022-08" db="EMBL/GenBank/DDBJ databases">
        <title>Novel sulphate-reducing endosymbionts in the free-living metamonad Anaeramoeba.</title>
        <authorList>
            <person name="Jerlstrom-Hultqvist J."/>
            <person name="Cepicka I."/>
            <person name="Gallot-Lavallee L."/>
            <person name="Salas-Leiva D."/>
            <person name="Curtis B.A."/>
            <person name="Zahonova K."/>
            <person name="Pipaliya S."/>
            <person name="Dacks J."/>
            <person name="Roger A.J."/>
        </authorList>
    </citation>
    <scope>NUCLEOTIDE SEQUENCE</scope>
    <source>
        <strain evidence="8">Busselton2</strain>
    </source>
</reference>
<feature type="transmembrane region" description="Helical" evidence="7">
    <location>
        <begin position="268"/>
        <end position="290"/>
    </location>
</feature>
<dbReference type="GO" id="GO:0046872">
    <property type="term" value="F:metal ion binding"/>
    <property type="evidence" value="ECO:0007669"/>
    <property type="project" value="UniProtKB-KW"/>
</dbReference>
<evidence type="ECO:0000256" key="6">
    <source>
        <dbReference type="PIRSR" id="PIRSR604254-1"/>
    </source>
</evidence>
<feature type="binding site" evidence="6">
    <location>
        <position position="195"/>
    </location>
    <ligand>
        <name>Zn(2+)</name>
        <dbReference type="ChEBI" id="CHEBI:29105"/>
    </ligand>
</feature>
<evidence type="ECO:0000256" key="2">
    <source>
        <dbReference type="ARBA" id="ARBA00007018"/>
    </source>
</evidence>
<feature type="transmembrane region" description="Helical" evidence="7">
    <location>
        <begin position="141"/>
        <end position="161"/>
    </location>
</feature>
<dbReference type="Pfam" id="PF03006">
    <property type="entry name" value="HlyIII"/>
    <property type="match status" value="1"/>
</dbReference>
<sequence length="384" mass="45088">MALSLENWEVDASLNSKIEYKNQIQVFPIVDQQMKIKTTYSKIKNDLQSNKKHKLRINTKRNLNLEDRTNGLNKIDKDNVEQDNKQNPKLKENLIWNSKLKEYAQLPDWLKFNEFINGGYRLHFTIKDTFSSIFEIHNETINIWTHLLATMVFVYYIYYVFTVDYLRRASNVAKLNIVLYLLGGIFCFSSSTLFHTFEQHSKRFAALFLKIDLTGITLMIIGSTLPFIYFCLIVSPKVYYSYLAMDLLLGGFFIFSVWGNFKFINKMIGIRAVLFVILAMFCTVPVIRAYRLPTSIFSSYSLFRLSLMYGSYGIGLIFYLTKFPENLFRNKQIEKFGNSHQLWHFWIIIAAVVHFYSITFVCKRYYDLIDGPEFYPDSSFQGGI</sequence>
<dbReference type="GO" id="GO:0038023">
    <property type="term" value="F:signaling receptor activity"/>
    <property type="evidence" value="ECO:0007669"/>
    <property type="project" value="TreeGrafter"/>
</dbReference>
<keyword evidence="4 7" id="KW-1133">Transmembrane helix</keyword>
<keyword evidence="6" id="KW-0862">Zinc</keyword>
<dbReference type="EMBL" id="JANTQA010000029">
    <property type="protein sequence ID" value="KAJ3441494.1"/>
    <property type="molecule type" value="Genomic_DNA"/>
</dbReference>
<dbReference type="PANTHER" id="PTHR20855:SF52">
    <property type="entry name" value="ADIPONECTIN RECEPTOR PROTEIN"/>
    <property type="match status" value="1"/>
</dbReference>
<keyword evidence="3 7" id="KW-0812">Transmembrane</keyword>
<evidence type="ECO:0000256" key="3">
    <source>
        <dbReference type="ARBA" id="ARBA00022692"/>
    </source>
</evidence>
<evidence type="ECO:0000313" key="8">
    <source>
        <dbReference type="EMBL" id="KAJ3441494.1"/>
    </source>
</evidence>
<dbReference type="InterPro" id="IPR004254">
    <property type="entry name" value="AdipoR/HlyIII-related"/>
</dbReference>
<keyword evidence="5 7" id="KW-0472">Membrane</keyword>
<protein>
    <submittedName>
        <fullName evidence="8">Adiponectin receptor protein</fullName>
    </submittedName>
</protein>
<feature type="transmembrane region" description="Helical" evidence="7">
    <location>
        <begin position="241"/>
        <end position="261"/>
    </location>
</feature>
<comment type="caution">
    <text evidence="8">The sequence shown here is derived from an EMBL/GenBank/DDBJ whole genome shotgun (WGS) entry which is preliminary data.</text>
</comment>
<dbReference type="PANTHER" id="PTHR20855">
    <property type="entry name" value="ADIPOR/PROGESTIN RECEPTOR-RELATED"/>
    <property type="match status" value="1"/>
</dbReference>
<dbReference type="GO" id="GO:0016020">
    <property type="term" value="C:membrane"/>
    <property type="evidence" value="ECO:0007669"/>
    <property type="project" value="UniProtKB-SubCell"/>
</dbReference>
<gene>
    <name evidence="8" type="ORF">M0812_13506</name>
</gene>
<feature type="binding site" evidence="6">
    <location>
        <position position="340"/>
    </location>
    <ligand>
        <name>Zn(2+)</name>
        <dbReference type="ChEBI" id="CHEBI:29105"/>
    </ligand>
</feature>
<evidence type="ECO:0000256" key="7">
    <source>
        <dbReference type="SAM" id="Phobius"/>
    </source>
</evidence>
<feature type="transmembrane region" description="Helical" evidence="7">
    <location>
        <begin position="215"/>
        <end position="235"/>
    </location>
</feature>
<name>A0AAV7ZHT2_9EUKA</name>
<keyword evidence="8" id="KW-0675">Receptor</keyword>
<feature type="binding site" evidence="6">
    <location>
        <position position="344"/>
    </location>
    <ligand>
        <name>Zn(2+)</name>
        <dbReference type="ChEBI" id="CHEBI:29105"/>
    </ligand>
</feature>
<feature type="transmembrane region" description="Helical" evidence="7">
    <location>
        <begin position="173"/>
        <end position="194"/>
    </location>
</feature>
<comment type="similarity">
    <text evidence="2">Belongs to the ADIPOR family.</text>
</comment>
<dbReference type="Proteomes" id="UP001146793">
    <property type="component" value="Unassembled WGS sequence"/>
</dbReference>
<accession>A0AAV7ZHT2</accession>
<dbReference type="AlphaFoldDB" id="A0AAV7ZHT2"/>
<proteinExistence type="inferred from homology"/>
<keyword evidence="6" id="KW-0479">Metal-binding</keyword>
<feature type="transmembrane region" description="Helical" evidence="7">
    <location>
        <begin position="342"/>
        <end position="366"/>
    </location>
</feature>
<comment type="subcellular location">
    <subcellularLocation>
        <location evidence="1">Membrane</location>
        <topology evidence="1">Multi-pass membrane protein</topology>
    </subcellularLocation>
</comment>